<dbReference type="Gene3D" id="1.10.10.10">
    <property type="entry name" value="Winged helix-like DNA-binding domain superfamily/Winged helix DNA-binding domain"/>
    <property type="match status" value="1"/>
</dbReference>
<accession>A0A4R5L3C8</accession>
<dbReference type="PANTHER" id="PTHR44688">
    <property type="entry name" value="DNA-BINDING TRANSCRIPTIONAL ACTIVATOR DEVR_DOSR"/>
    <property type="match status" value="1"/>
</dbReference>
<organism evidence="8 9">
    <name type="scientific">Paraburkholderia guartelaensis</name>
    <dbReference type="NCBI Taxonomy" id="2546446"/>
    <lineage>
        <taxon>Bacteria</taxon>
        <taxon>Pseudomonadati</taxon>
        <taxon>Pseudomonadota</taxon>
        <taxon>Betaproteobacteria</taxon>
        <taxon>Burkholderiales</taxon>
        <taxon>Burkholderiaceae</taxon>
        <taxon>Paraburkholderia</taxon>
    </lineage>
</organism>
<feature type="modified residue" description="4-aspartylphosphate" evidence="4">
    <location>
        <position position="88"/>
    </location>
</feature>
<dbReference type="InterPro" id="IPR000792">
    <property type="entry name" value="Tscrpt_reg_LuxR_C"/>
</dbReference>
<dbReference type="InterPro" id="IPR016032">
    <property type="entry name" value="Sig_transdc_resp-reg_C-effctor"/>
</dbReference>
<evidence type="ECO:0000256" key="2">
    <source>
        <dbReference type="ARBA" id="ARBA00023125"/>
    </source>
</evidence>
<dbReference type="InterPro" id="IPR011006">
    <property type="entry name" value="CheY-like_superfamily"/>
</dbReference>
<dbReference type="InterPro" id="IPR036388">
    <property type="entry name" value="WH-like_DNA-bd_sf"/>
</dbReference>
<comment type="caution">
    <text evidence="8">The sequence shown here is derived from an EMBL/GenBank/DDBJ whole genome shotgun (WGS) entry which is preliminary data.</text>
</comment>
<dbReference type="InterPro" id="IPR001789">
    <property type="entry name" value="Sig_transdc_resp-reg_receiver"/>
</dbReference>
<dbReference type="SMART" id="SM00448">
    <property type="entry name" value="REC"/>
    <property type="match status" value="1"/>
</dbReference>
<feature type="domain" description="Response regulatory" evidence="7">
    <location>
        <begin position="38"/>
        <end position="150"/>
    </location>
</feature>
<evidence type="ECO:0000313" key="8">
    <source>
        <dbReference type="EMBL" id="TDG02305.1"/>
    </source>
</evidence>
<proteinExistence type="predicted"/>
<dbReference type="AlphaFoldDB" id="A0A4R5L3C8"/>
<keyword evidence="3" id="KW-0804">Transcription</keyword>
<dbReference type="SUPFAM" id="SSF52172">
    <property type="entry name" value="CheY-like"/>
    <property type="match status" value="1"/>
</dbReference>
<evidence type="ECO:0000256" key="1">
    <source>
        <dbReference type="ARBA" id="ARBA00023015"/>
    </source>
</evidence>
<dbReference type="EMBL" id="SMOD01000067">
    <property type="protein sequence ID" value="TDG02305.1"/>
    <property type="molecule type" value="Genomic_DNA"/>
</dbReference>
<dbReference type="Gene3D" id="3.40.50.2300">
    <property type="match status" value="1"/>
</dbReference>
<evidence type="ECO:0000259" key="6">
    <source>
        <dbReference type="PROSITE" id="PS50043"/>
    </source>
</evidence>
<keyword evidence="2" id="KW-0238">DNA-binding</keyword>
<dbReference type="PANTHER" id="PTHR44688:SF16">
    <property type="entry name" value="DNA-BINDING TRANSCRIPTIONAL ACTIVATOR DEVR_DOSR"/>
    <property type="match status" value="1"/>
</dbReference>
<dbReference type="PRINTS" id="PR00038">
    <property type="entry name" value="HTHLUXR"/>
</dbReference>
<dbReference type="SUPFAM" id="SSF46894">
    <property type="entry name" value="C-terminal effector domain of the bipartite response regulators"/>
    <property type="match status" value="1"/>
</dbReference>
<sequence length="247" mass="27345">MKDVYPPICQGDGFPYRAFSPGNRGEAADTSVASNTAIVFVVDDDEHVRNALSRLLRSCGYNVHAFDCASAFFQGADLTHAPACLLLDLKLPDLSGIELQRRLDGVVPIVFISAHGDLNTAVEAMKAGATDFLEKPVDASVLLDATQRALERARRLFDERERRDEVQRRVDTLTRREREVMALVVTGRPNKVVADTLGAAEKTIKIHRARMMAKMEVRTLPDLVRLVAMADLEAPEPPMRHLSTLAR</sequence>
<feature type="coiled-coil region" evidence="5">
    <location>
        <begin position="143"/>
        <end position="176"/>
    </location>
</feature>
<evidence type="ECO:0000256" key="3">
    <source>
        <dbReference type="ARBA" id="ARBA00023163"/>
    </source>
</evidence>
<evidence type="ECO:0000256" key="4">
    <source>
        <dbReference type="PROSITE-ProRule" id="PRU00169"/>
    </source>
</evidence>
<dbReference type="Pfam" id="PF00196">
    <property type="entry name" value="GerE"/>
    <property type="match status" value="1"/>
</dbReference>
<gene>
    <name evidence="8" type="ORF">E1N52_40360</name>
</gene>
<evidence type="ECO:0000256" key="5">
    <source>
        <dbReference type="SAM" id="Coils"/>
    </source>
</evidence>
<dbReference type="SMART" id="SM00421">
    <property type="entry name" value="HTH_LUXR"/>
    <property type="match status" value="1"/>
</dbReference>
<dbReference type="PROSITE" id="PS50110">
    <property type="entry name" value="RESPONSE_REGULATORY"/>
    <property type="match status" value="1"/>
</dbReference>
<dbReference type="OrthoDB" id="9802186at2"/>
<evidence type="ECO:0000313" key="9">
    <source>
        <dbReference type="Proteomes" id="UP000295606"/>
    </source>
</evidence>
<dbReference type="GO" id="GO:0003677">
    <property type="term" value="F:DNA binding"/>
    <property type="evidence" value="ECO:0007669"/>
    <property type="project" value="UniProtKB-KW"/>
</dbReference>
<dbReference type="Pfam" id="PF00072">
    <property type="entry name" value="Response_reg"/>
    <property type="match status" value="1"/>
</dbReference>
<name>A0A4R5L3C8_9BURK</name>
<dbReference type="PROSITE" id="PS50043">
    <property type="entry name" value="HTH_LUXR_2"/>
    <property type="match status" value="1"/>
</dbReference>
<dbReference type="GO" id="GO:0000160">
    <property type="term" value="P:phosphorelay signal transduction system"/>
    <property type="evidence" value="ECO:0007669"/>
    <property type="project" value="InterPro"/>
</dbReference>
<dbReference type="RefSeq" id="WP_133190423.1">
    <property type="nucleotide sequence ID" value="NZ_SMOD01000067.1"/>
</dbReference>
<keyword evidence="4" id="KW-0597">Phosphoprotein</keyword>
<protein>
    <submittedName>
        <fullName evidence="8">Response regulator transcription factor</fullName>
    </submittedName>
</protein>
<dbReference type="GO" id="GO:0006355">
    <property type="term" value="P:regulation of DNA-templated transcription"/>
    <property type="evidence" value="ECO:0007669"/>
    <property type="project" value="InterPro"/>
</dbReference>
<reference evidence="8 9" key="1">
    <citation type="submission" date="2019-03" db="EMBL/GenBank/DDBJ databases">
        <title>Paraburkholderia sp. isolated from native Mimosa gymnas in Guartela State Park, Brazil.</title>
        <authorList>
            <person name="Paulitsch F."/>
            <person name="Hungria M."/>
            <person name="Delamuta J.R.M."/>
            <person name="Ribeiro R.A."/>
            <person name="Dall'Agnol R."/>
            <person name="Silva J.S.B."/>
        </authorList>
    </citation>
    <scope>NUCLEOTIDE SEQUENCE [LARGE SCALE GENOMIC DNA]</scope>
    <source>
        <strain evidence="8 9">CNPSo 3008</strain>
    </source>
</reference>
<evidence type="ECO:0000259" key="7">
    <source>
        <dbReference type="PROSITE" id="PS50110"/>
    </source>
</evidence>
<keyword evidence="1" id="KW-0805">Transcription regulation</keyword>
<keyword evidence="5" id="KW-0175">Coiled coil</keyword>
<feature type="domain" description="HTH luxR-type" evidence="6">
    <location>
        <begin position="166"/>
        <end position="231"/>
    </location>
</feature>
<dbReference type="CDD" id="cd06170">
    <property type="entry name" value="LuxR_C_like"/>
    <property type="match status" value="1"/>
</dbReference>
<dbReference type="Proteomes" id="UP000295606">
    <property type="component" value="Unassembled WGS sequence"/>
</dbReference>